<keyword evidence="3" id="KW-0689">Ribosomal protein</keyword>
<gene>
    <name evidence="8" type="ORF">BEMITA_LOCUS11938</name>
</gene>
<dbReference type="Gene3D" id="3.30.780.10">
    <property type="entry name" value="SUI1-like domain"/>
    <property type="match status" value="1"/>
</dbReference>
<proteinExistence type="inferred from homology"/>
<protein>
    <recommendedName>
        <fullName evidence="6">Large ribosomal subunit protein mL49</fullName>
    </recommendedName>
    <alternativeName>
        <fullName evidence="7">39S ribosomal protein L49, mitochondrial</fullName>
    </alternativeName>
</protein>
<accession>A0A9P0AIF9</accession>
<evidence type="ECO:0000256" key="4">
    <source>
        <dbReference type="ARBA" id="ARBA00023128"/>
    </source>
</evidence>
<keyword evidence="5" id="KW-0687">Ribonucleoprotein</keyword>
<evidence type="ECO:0000256" key="5">
    <source>
        <dbReference type="ARBA" id="ARBA00023274"/>
    </source>
</evidence>
<dbReference type="PANTHER" id="PTHR13477">
    <property type="entry name" value="MITOCHONDRIAL 39S RIBOSOMAL PROTEIN L49"/>
    <property type="match status" value="1"/>
</dbReference>
<evidence type="ECO:0000256" key="1">
    <source>
        <dbReference type="ARBA" id="ARBA00004173"/>
    </source>
</evidence>
<dbReference type="Proteomes" id="UP001152759">
    <property type="component" value="Chromosome 7"/>
</dbReference>
<dbReference type="InterPro" id="IPR007740">
    <property type="entry name" value="Ribosomal_mL49"/>
</dbReference>
<sequence length="176" mass="20824">MLPVRGLIRAVKQNPNSLKYLQLNLLRHGSYFTSKPVGDPSKYTDYEITQNPEEWKYVERLFVKPRIPTPKPKDSYPSGWTPQTVDPEKCTWFVHRNKAHMMPVYLDISERGMRRLTKIKKVDGDIWAFYKELKPWLEMVNRGKILGIKVNEVQQEILIHGDHVNQCRRFLLDRGF</sequence>
<dbReference type="AlphaFoldDB" id="A0A9P0AIF9"/>
<dbReference type="Pfam" id="PF05046">
    <property type="entry name" value="Img2"/>
    <property type="match status" value="1"/>
</dbReference>
<reference evidence="8" key="1">
    <citation type="submission" date="2021-12" db="EMBL/GenBank/DDBJ databases">
        <authorList>
            <person name="King R."/>
        </authorList>
    </citation>
    <scope>NUCLEOTIDE SEQUENCE</scope>
</reference>
<evidence type="ECO:0000256" key="7">
    <source>
        <dbReference type="ARBA" id="ARBA00035545"/>
    </source>
</evidence>
<dbReference type="GO" id="GO:0005762">
    <property type="term" value="C:mitochondrial large ribosomal subunit"/>
    <property type="evidence" value="ECO:0007669"/>
    <property type="project" value="TreeGrafter"/>
</dbReference>
<evidence type="ECO:0000313" key="9">
    <source>
        <dbReference type="Proteomes" id="UP001152759"/>
    </source>
</evidence>
<dbReference type="PANTHER" id="PTHR13477:SF0">
    <property type="entry name" value="LARGE RIBOSOMAL SUBUNIT PROTEIN ML49"/>
    <property type="match status" value="1"/>
</dbReference>
<comment type="similarity">
    <text evidence="2">Belongs to the mitochondrion-specific ribosomal protein mL49 family.</text>
</comment>
<keyword evidence="9" id="KW-1185">Reference proteome</keyword>
<evidence type="ECO:0000256" key="3">
    <source>
        <dbReference type="ARBA" id="ARBA00022980"/>
    </source>
</evidence>
<organism evidence="8 9">
    <name type="scientific">Bemisia tabaci</name>
    <name type="common">Sweetpotato whitefly</name>
    <name type="synonym">Aleurodes tabaci</name>
    <dbReference type="NCBI Taxonomy" id="7038"/>
    <lineage>
        <taxon>Eukaryota</taxon>
        <taxon>Metazoa</taxon>
        <taxon>Ecdysozoa</taxon>
        <taxon>Arthropoda</taxon>
        <taxon>Hexapoda</taxon>
        <taxon>Insecta</taxon>
        <taxon>Pterygota</taxon>
        <taxon>Neoptera</taxon>
        <taxon>Paraneoptera</taxon>
        <taxon>Hemiptera</taxon>
        <taxon>Sternorrhyncha</taxon>
        <taxon>Aleyrodoidea</taxon>
        <taxon>Aleyrodidae</taxon>
        <taxon>Aleyrodinae</taxon>
        <taxon>Bemisia</taxon>
    </lineage>
</organism>
<dbReference type="GO" id="GO:0006412">
    <property type="term" value="P:translation"/>
    <property type="evidence" value="ECO:0007669"/>
    <property type="project" value="InterPro"/>
</dbReference>
<dbReference type="GO" id="GO:0003735">
    <property type="term" value="F:structural constituent of ribosome"/>
    <property type="evidence" value="ECO:0007669"/>
    <property type="project" value="InterPro"/>
</dbReference>
<dbReference type="EMBL" id="OU963868">
    <property type="protein sequence ID" value="CAH0393553.1"/>
    <property type="molecule type" value="Genomic_DNA"/>
</dbReference>
<evidence type="ECO:0000256" key="6">
    <source>
        <dbReference type="ARBA" id="ARBA00035191"/>
    </source>
</evidence>
<dbReference type="KEGG" id="btab:109032135"/>
<name>A0A9P0AIF9_BEMTA</name>
<evidence type="ECO:0000256" key="2">
    <source>
        <dbReference type="ARBA" id="ARBA00005677"/>
    </source>
</evidence>
<comment type="subcellular location">
    <subcellularLocation>
        <location evidence="1">Mitochondrion</location>
    </subcellularLocation>
</comment>
<keyword evidence="4" id="KW-0496">Mitochondrion</keyword>
<evidence type="ECO:0000313" key="8">
    <source>
        <dbReference type="EMBL" id="CAH0393553.1"/>
    </source>
</evidence>
<dbReference type="FunFam" id="3.30.780.10:FF:000009">
    <property type="entry name" value="39S ribosomal protein L49, mitochondrial"/>
    <property type="match status" value="1"/>
</dbReference>